<dbReference type="Proteomes" id="UP000266305">
    <property type="component" value="Unassembled WGS sequence"/>
</dbReference>
<dbReference type="InterPro" id="IPR019276">
    <property type="entry name" value="DUF2303"/>
</dbReference>
<organism evidence="1 2">
    <name type="scientific">Cereibacter sphaeroides</name>
    <name type="common">Rhodobacter sphaeroides</name>
    <dbReference type="NCBI Taxonomy" id="1063"/>
    <lineage>
        <taxon>Bacteria</taxon>
        <taxon>Pseudomonadati</taxon>
        <taxon>Pseudomonadota</taxon>
        <taxon>Alphaproteobacteria</taxon>
        <taxon>Rhodobacterales</taxon>
        <taxon>Paracoccaceae</taxon>
        <taxon>Cereibacter</taxon>
    </lineage>
</organism>
<comment type="caution">
    <text evidence="1">The sequence shown here is derived from an EMBL/GenBank/DDBJ whole genome shotgun (WGS) entry which is preliminary data.</text>
</comment>
<dbReference type="RefSeq" id="WP_119001652.1">
    <property type="nucleotide sequence ID" value="NZ_QWGP01000067.1"/>
</dbReference>
<evidence type="ECO:0000313" key="1">
    <source>
        <dbReference type="EMBL" id="RHZ90400.1"/>
    </source>
</evidence>
<proteinExistence type="predicted"/>
<dbReference type="Pfam" id="PF10065">
    <property type="entry name" value="DUF2303"/>
    <property type="match status" value="1"/>
</dbReference>
<protein>
    <submittedName>
        <fullName evidence="1">DUF2303 family protein</fullName>
    </submittedName>
</protein>
<reference evidence="1 2" key="1">
    <citation type="submission" date="2018-08" db="EMBL/GenBank/DDBJ databases">
        <title>Draft genome sequence of Rhodobacter sphaeroides FY.</title>
        <authorList>
            <person name="Rayyan A."/>
            <person name="Meyer T.E."/>
            <person name="Kyndt J.A."/>
        </authorList>
    </citation>
    <scope>NUCLEOTIDE SEQUENCE [LARGE SCALE GENOMIC DNA]</scope>
    <source>
        <strain evidence="1 2">FY</strain>
    </source>
</reference>
<dbReference type="AlphaFoldDB" id="A0AAX1UED6"/>
<gene>
    <name evidence="1" type="ORF">D1114_23450</name>
</gene>
<name>A0AAX1UED6_CERSP</name>
<evidence type="ECO:0000313" key="2">
    <source>
        <dbReference type="Proteomes" id="UP000266305"/>
    </source>
</evidence>
<accession>A0AAX1UED6</accession>
<dbReference type="EMBL" id="QWGP01000067">
    <property type="protein sequence ID" value="RHZ90400.1"/>
    <property type="molecule type" value="Genomic_DNA"/>
</dbReference>
<sequence>MDENTAKNVLETALDEVLPKMAQPVEILNHLPGAAPAASHFAIPDDMRHVDLTEAVDRLATKLQPWRRTGTAKLQDLASLIAWANRHKGETSALFADIGASPSLTCIADYMGAGAPIMDHETRDPKASHCRHRALYTFPMSKEWKLWTGVHNKTLDKAEFGEFIEANAKDLLDPTPNLLNGHIGAANVEPWEVRMIEVARQLNGRFGQYQTLVQLSRSFQVHEVSNLTATLNRDTGETSIQFINEHREPDGQPLKIPNLFMIAIPIFDRGAAYRIPVRFRYRKAGSEVKFILSLHNAEIALEDAIEEALHEATEATGLPLFRGEPERA</sequence>